<protein>
    <submittedName>
        <fullName evidence="1">Uncharacterized protein</fullName>
    </submittedName>
</protein>
<gene>
    <name evidence="1" type="ORF">PF002_g23111</name>
</gene>
<sequence length="75" mass="8194">MGKKTKPRASMLTLVLGSMVCQGRVCLDARKPAARRRSHIKAAVVCLARVGIFFACKISGFRVCTESRVDRPAES</sequence>
<name>A0A6A3X6L4_9STRA</name>
<proteinExistence type="predicted"/>
<reference evidence="1 2" key="1">
    <citation type="submission" date="2018-08" db="EMBL/GenBank/DDBJ databases">
        <title>Genomic investigation of the strawberry pathogen Phytophthora fragariae indicates pathogenicity is determined by transcriptional variation in three key races.</title>
        <authorList>
            <person name="Adams T.M."/>
            <person name="Armitage A.D."/>
            <person name="Sobczyk M.K."/>
            <person name="Bates H.J."/>
            <person name="Dunwell J.M."/>
            <person name="Nellist C.F."/>
            <person name="Harrison R.J."/>
        </authorList>
    </citation>
    <scope>NUCLEOTIDE SEQUENCE [LARGE SCALE GENOMIC DNA]</scope>
    <source>
        <strain evidence="1 2">BC-1</strain>
    </source>
</reference>
<comment type="caution">
    <text evidence="1">The sequence shown here is derived from an EMBL/GenBank/DDBJ whole genome shotgun (WGS) entry which is preliminary data.</text>
</comment>
<dbReference type="Proteomes" id="UP000440367">
    <property type="component" value="Unassembled WGS sequence"/>
</dbReference>
<accession>A0A6A3X6L4</accession>
<organism evidence="1 2">
    <name type="scientific">Phytophthora fragariae</name>
    <dbReference type="NCBI Taxonomy" id="53985"/>
    <lineage>
        <taxon>Eukaryota</taxon>
        <taxon>Sar</taxon>
        <taxon>Stramenopiles</taxon>
        <taxon>Oomycota</taxon>
        <taxon>Peronosporomycetes</taxon>
        <taxon>Peronosporales</taxon>
        <taxon>Peronosporaceae</taxon>
        <taxon>Phytophthora</taxon>
    </lineage>
</organism>
<evidence type="ECO:0000313" key="2">
    <source>
        <dbReference type="Proteomes" id="UP000440367"/>
    </source>
</evidence>
<dbReference type="AlphaFoldDB" id="A0A6A3X6L4"/>
<evidence type="ECO:0000313" key="1">
    <source>
        <dbReference type="EMBL" id="KAE9196215.1"/>
    </source>
</evidence>
<dbReference type="EMBL" id="QXGD01001945">
    <property type="protein sequence ID" value="KAE9196215.1"/>
    <property type="molecule type" value="Genomic_DNA"/>
</dbReference>